<name>A0ABP0E115_9PEZI</name>
<accession>A0ABP0E115</accession>
<gene>
    <name evidence="2" type="ORF">SEPCBS119000_006072</name>
</gene>
<protein>
    <submittedName>
        <fullName evidence="2">Uncharacterized protein</fullName>
    </submittedName>
</protein>
<sequence>MSSVGADVSAVRQSVDGWAASNGGIYKIVQDRDPATLAPRGRYFLYFGSSAAALAYAQEVRDLHTLARRAVQPPQLTKIMARRRHKRRKEDEEFRKVSMEGAAAADSESAFVSLAGTISSGGSGTGSDAYLVSSASEEEMAALRSFTLLAPTAQLDLVMQMPAGTPSAGHAPASPSSSSSSASLSLYDEEQLDDVAAIDATTKVLVTLEDTTSSGINTSYASTDGSDSAAATSIEGLRKLIEEDGVRRNLPWAVSDGLNGVVPVQWLVAEQKRLLLAAVKASSKRQDADKTSESQPSAEPPPTPPPVALWASRVPDLLAKTEQMNEHARYSRYVISFADAVEARRFVRNWHRRSVSVPETRSTAGYEQTVIMNTTVLW</sequence>
<comment type="caution">
    <text evidence="2">The sequence shown here is derived from an EMBL/GenBank/DDBJ whole genome shotgun (WGS) entry which is preliminary data.</text>
</comment>
<evidence type="ECO:0000313" key="2">
    <source>
        <dbReference type="EMBL" id="CAK7274245.1"/>
    </source>
</evidence>
<dbReference type="Proteomes" id="UP001642502">
    <property type="component" value="Unassembled WGS sequence"/>
</dbReference>
<dbReference type="EMBL" id="CAWUON010000135">
    <property type="protein sequence ID" value="CAK7274245.1"/>
    <property type="molecule type" value="Genomic_DNA"/>
</dbReference>
<reference evidence="2 3" key="1">
    <citation type="submission" date="2024-01" db="EMBL/GenBank/DDBJ databases">
        <authorList>
            <person name="Allen C."/>
            <person name="Tagirdzhanova G."/>
        </authorList>
    </citation>
    <scope>NUCLEOTIDE SEQUENCE [LARGE SCALE GENOMIC DNA]</scope>
    <source>
        <strain evidence="2 3">CBS 119000</strain>
    </source>
</reference>
<keyword evidence="3" id="KW-1185">Reference proteome</keyword>
<feature type="compositionally biased region" description="Pro residues" evidence="1">
    <location>
        <begin position="298"/>
        <end position="307"/>
    </location>
</feature>
<feature type="region of interest" description="Disordered" evidence="1">
    <location>
        <begin position="163"/>
        <end position="185"/>
    </location>
</feature>
<proteinExistence type="predicted"/>
<organism evidence="2 3">
    <name type="scientific">Sporothrix epigloea</name>
    <dbReference type="NCBI Taxonomy" id="1892477"/>
    <lineage>
        <taxon>Eukaryota</taxon>
        <taxon>Fungi</taxon>
        <taxon>Dikarya</taxon>
        <taxon>Ascomycota</taxon>
        <taxon>Pezizomycotina</taxon>
        <taxon>Sordariomycetes</taxon>
        <taxon>Sordariomycetidae</taxon>
        <taxon>Ophiostomatales</taxon>
        <taxon>Ophiostomataceae</taxon>
        <taxon>Sporothrix</taxon>
    </lineage>
</organism>
<evidence type="ECO:0000256" key="1">
    <source>
        <dbReference type="SAM" id="MobiDB-lite"/>
    </source>
</evidence>
<evidence type="ECO:0000313" key="3">
    <source>
        <dbReference type="Proteomes" id="UP001642502"/>
    </source>
</evidence>
<feature type="region of interest" description="Disordered" evidence="1">
    <location>
        <begin position="285"/>
        <end position="308"/>
    </location>
</feature>